<dbReference type="CDD" id="cd00121">
    <property type="entry name" value="MATH"/>
    <property type="match status" value="4"/>
</dbReference>
<evidence type="ECO:0000259" key="3">
    <source>
        <dbReference type="PROSITE" id="PS50097"/>
    </source>
</evidence>
<dbReference type="Gene3D" id="2.60.210.10">
    <property type="entry name" value="Apoptosis, Tumor Necrosis Factor Receptor Associated Protein 2, Chain A"/>
    <property type="match status" value="4"/>
</dbReference>
<dbReference type="Pfam" id="PF24570">
    <property type="entry name" value="BACK_BPM_SPOP"/>
    <property type="match status" value="4"/>
</dbReference>
<dbReference type="SUPFAM" id="SSF49599">
    <property type="entry name" value="TRAF domain-like"/>
    <property type="match status" value="4"/>
</dbReference>
<dbReference type="InterPro" id="IPR056423">
    <property type="entry name" value="BACK_BPM_SPOP"/>
</dbReference>
<dbReference type="EnsemblPlants" id="ONIVA04G11250.1">
    <property type="protein sequence ID" value="ONIVA04G11250.1"/>
    <property type="gene ID" value="ONIVA04G11250"/>
</dbReference>
<dbReference type="Gene3D" id="3.30.710.10">
    <property type="entry name" value="Potassium Channel Kv1.1, Chain A"/>
    <property type="match status" value="4"/>
</dbReference>
<comment type="similarity">
    <text evidence="2">Belongs to the Tdpoz family.</text>
</comment>
<accession>A0A0E0H110</accession>
<feature type="domain" description="MATH" evidence="4">
    <location>
        <begin position="19"/>
        <end position="148"/>
    </location>
</feature>
<feature type="domain" description="MATH" evidence="4">
    <location>
        <begin position="718"/>
        <end position="846"/>
    </location>
</feature>
<dbReference type="InterPro" id="IPR000210">
    <property type="entry name" value="BTB/POZ_dom"/>
</dbReference>
<keyword evidence="6" id="KW-1185">Reference proteome</keyword>
<dbReference type="STRING" id="4536.A0A0E0H110"/>
<dbReference type="Gene3D" id="6.10.250.3030">
    <property type="match status" value="1"/>
</dbReference>
<evidence type="ECO:0000256" key="1">
    <source>
        <dbReference type="ARBA" id="ARBA00004906"/>
    </source>
</evidence>
<dbReference type="Pfam" id="PF22486">
    <property type="entry name" value="MATH_2"/>
    <property type="match status" value="4"/>
</dbReference>
<dbReference type="Pfam" id="PF00651">
    <property type="entry name" value="BTB"/>
    <property type="match status" value="4"/>
</dbReference>
<dbReference type="InterPro" id="IPR008974">
    <property type="entry name" value="TRAF-like"/>
</dbReference>
<dbReference type="SMART" id="SM00061">
    <property type="entry name" value="MATH"/>
    <property type="match status" value="3"/>
</dbReference>
<dbReference type="InterPro" id="IPR011333">
    <property type="entry name" value="SKP1/BTB/POZ_sf"/>
</dbReference>
<dbReference type="SMART" id="SM00225">
    <property type="entry name" value="BTB"/>
    <property type="match status" value="4"/>
</dbReference>
<dbReference type="OMA" id="EPMPESW"/>
<dbReference type="Gene3D" id="1.25.40.420">
    <property type="match status" value="2"/>
</dbReference>
<comment type="pathway">
    <text evidence="1">Protein modification; protein ubiquitination.</text>
</comment>
<proteinExistence type="inferred from homology"/>
<dbReference type="HOGENOM" id="CLU_004253_5_0_1"/>
<name>A0A0E0H110_ORYNI</name>
<dbReference type="PROSITE" id="PS50144">
    <property type="entry name" value="MATH"/>
    <property type="match status" value="4"/>
</dbReference>
<dbReference type="Gramene" id="ONIVA04G11250.1">
    <property type="protein sequence ID" value="ONIVA04G11250.1"/>
    <property type="gene ID" value="ONIVA04G11250"/>
</dbReference>
<reference evidence="5" key="2">
    <citation type="submission" date="2018-04" db="EMBL/GenBank/DDBJ databases">
        <title>OnivRS2 (Oryza nivara Reference Sequence Version 2).</title>
        <authorList>
            <person name="Zhang J."/>
            <person name="Kudrna D."/>
            <person name="Lee S."/>
            <person name="Talag J."/>
            <person name="Rajasekar S."/>
            <person name="Welchert J."/>
            <person name="Hsing Y.-I."/>
            <person name="Wing R.A."/>
        </authorList>
    </citation>
    <scope>NUCLEOTIDE SEQUENCE [LARGE SCALE GENOMIC DNA]</scope>
    <source>
        <strain evidence="5">SL10</strain>
    </source>
</reference>
<feature type="domain" description="BTB" evidence="3">
    <location>
        <begin position="1256"/>
        <end position="1325"/>
    </location>
</feature>
<dbReference type="Proteomes" id="UP000006591">
    <property type="component" value="Chromosome 4"/>
</dbReference>
<evidence type="ECO:0000313" key="6">
    <source>
        <dbReference type="Proteomes" id="UP000006591"/>
    </source>
</evidence>
<feature type="domain" description="BTB" evidence="3">
    <location>
        <begin position="189"/>
        <end position="265"/>
    </location>
</feature>
<reference evidence="5" key="1">
    <citation type="submission" date="2015-04" db="UniProtKB">
        <authorList>
            <consortium name="EnsemblPlants"/>
        </authorList>
    </citation>
    <scope>IDENTIFICATION</scope>
    <source>
        <strain evidence="5">SL10</strain>
    </source>
</reference>
<feature type="domain" description="MATH" evidence="4">
    <location>
        <begin position="354"/>
        <end position="487"/>
    </location>
</feature>
<dbReference type="PANTHER" id="PTHR26379:SF339">
    <property type="entry name" value="BTB DOMAIN-CONTAINING PROTEIN"/>
    <property type="match status" value="1"/>
</dbReference>
<dbReference type="InterPro" id="IPR045005">
    <property type="entry name" value="BPM1-6"/>
</dbReference>
<dbReference type="GO" id="GO:0016567">
    <property type="term" value="P:protein ubiquitination"/>
    <property type="evidence" value="ECO:0007669"/>
    <property type="project" value="InterPro"/>
</dbReference>
<evidence type="ECO:0000256" key="2">
    <source>
        <dbReference type="ARBA" id="ARBA00010846"/>
    </source>
</evidence>
<evidence type="ECO:0000259" key="4">
    <source>
        <dbReference type="PROSITE" id="PS50144"/>
    </source>
</evidence>
<dbReference type="PANTHER" id="PTHR26379">
    <property type="entry name" value="BTB/POZ AND MATH DOMAIN-CONTAINING PROTEIN 1"/>
    <property type="match status" value="1"/>
</dbReference>
<dbReference type="eggNOG" id="KOG1987">
    <property type="taxonomic scope" value="Eukaryota"/>
</dbReference>
<feature type="domain" description="BTB" evidence="3">
    <location>
        <begin position="524"/>
        <end position="597"/>
    </location>
</feature>
<evidence type="ECO:0000313" key="5">
    <source>
        <dbReference type="EnsemblPlants" id="ONIVA04G11250.1"/>
    </source>
</evidence>
<sequence length="1428" mass="157759">MDSGKLLRSASALVGSTVSGQHLLEIKGYSHIKEVIPSTNYIVSRHFRVGGHGWCIRYYPNGFYQGWSEYIAVTLYLDGSVNQGVRAHFSFTVLNQAGEPMPESWNYYNVGYTFTSWDWAGPRTFIRKDTLEGSGPLHDNCFTIRCDLTVIMPPEAKGVDTESPPPAVSVPPSDLIRHLGGLLATGDGADVTFEVDGKTFLAHTSVVASRSPVLRADLFGAVGKKKRNGVIADSAGAVVRIDNMEARDFEALLHFMYTDSLPEMKGGGDAVAMLPDLVAAANRYKMERLRLVCEDKLCGYVNVRTVAAMLAFAGEHHCHGLQKKCLRLLDDPANLREIVETEGLEHLAKSGTESGQHLLEINGYSSIKDAVSTGNCVQSRHFRVGGHDWYIRYYPNGFNSNVSDCISIYLVLDGHDYYYGRSIVRAELTLSLLDQEREPVTSYIYSHGLQIFDGYDRYRGSLRFIQKAVLERSEYLRDNRFTIRCDITVMKNPEAKDTGGRRVTLPPSDLARHLGGLLATGVGADVTFEVDGKTFLAHRNVLAARSPVFHQELFSLTEKGNAATGGAGVIIRVDDMEAQDFEALLHFMYTDSLPEMKGGDAVAMLPDLVAAANRYKMERLRLVCEDKLCEYVTVRTVAAMLAFAGEHQCPELEKKCLQLLEDPANLRNIVETEGLEHLTKSYPFVLKDLIAMFATKPSSRRPPPPLRSASAILAGTESGQHLLKIVGYSHTKDKLPTGSAIKSRSFRVGGHSWYISYYPSGNDSGNADCISVFVQLDKRVGENGVKAQFTFSLLDRAGRPSHSTSSGDDPDIFNSSGWGFVRFIRRDVLEKSEYLRDDCLTIVCDLTVFMELQTEDIDVDTATPPPPPPPPPPPTVVVPPPDLHRHLGGLLDTGEGADVTFEVSGKTFAAHRLVLAARSPVFRAELFGPRKELGATTGGAVDHTAIRIDDMEARDFEALLRYMYTDSLPEPETTKGGGDAAAMLPDLVAAASRYKMERLRLVCEHKLCEYVNGRTVVSMLAFAREHHCDGLKEKCLRFLDDPVKVREIVKAEGLDNLSKTMPTATGSRTPVRSASAVIAGTESGQHHLKIDGYSRIKDELPTGSDIKSRSFRAGGHSWHLRYYPNGFNSDCAECISIFLQLDYNVMKGVKAQYKFSLLDRARKPSYSRSSGKADVFLNTGWGYRTYIERGLLESSEYLRDDCLTIVCDFTVFKDLRTEDIDVDDAMPPPQSPPTVVVPPSDLHRHLGDLLATGEGADVTFEVEGKTFAAHRWVLAARSPVFRVALFGATTGGADDVVRVNIDAMKVQDFEALLHYMYTDSLPEMKGGEAAAMLPDLVAAANRYKMERLRLVCEHKLCEYVNGRTVVAMLAFAGEHQCNGLKEKCLRFLDDPVKLREIVQAEGVENLSKSYPSILKDVIAKFVATPVDS</sequence>
<evidence type="ECO:0008006" key="7">
    <source>
        <dbReference type="Google" id="ProtNLM"/>
    </source>
</evidence>
<protein>
    <recommendedName>
        <fullName evidence="7">BTB/POZ domain containing protein</fullName>
    </recommendedName>
</protein>
<dbReference type="InterPro" id="IPR002083">
    <property type="entry name" value="MATH/TRAF_dom"/>
</dbReference>
<dbReference type="SUPFAM" id="SSF54695">
    <property type="entry name" value="POZ domain"/>
    <property type="match status" value="4"/>
</dbReference>
<organism evidence="5">
    <name type="scientific">Oryza nivara</name>
    <name type="common">Indian wild rice</name>
    <name type="synonym">Oryza sativa f. spontanea</name>
    <dbReference type="NCBI Taxonomy" id="4536"/>
    <lineage>
        <taxon>Eukaryota</taxon>
        <taxon>Viridiplantae</taxon>
        <taxon>Streptophyta</taxon>
        <taxon>Embryophyta</taxon>
        <taxon>Tracheophyta</taxon>
        <taxon>Spermatophyta</taxon>
        <taxon>Magnoliopsida</taxon>
        <taxon>Liliopsida</taxon>
        <taxon>Poales</taxon>
        <taxon>Poaceae</taxon>
        <taxon>BOP clade</taxon>
        <taxon>Oryzoideae</taxon>
        <taxon>Oryzeae</taxon>
        <taxon>Oryzinae</taxon>
        <taxon>Oryza</taxon>
    </lineage>
</organism>
<dbReference type="PROSITE" id="PS50097">
    <property type="entry name" value="BTB"/>
    <property type="match status" value="4"/>
</dbReference>
<feature type="domain" description="MATH" evidence="4">
    <location>
        <begin position="1083"/>
        <end position="1209"/>
    </location>
</feature>
<feature type="domain" description="BTB" evidence="3">
    <location>
        <begin position="897"/>
        <end position="972"/>
    </location>
</feature>